<protein>
    <recommendedName>
        <fullName evidence="2">NID domain-containing protein</fullName>
    </recommendedName>
</protein>
<dbReference type="EMBL" id="JAFDVH010000021">
    <property type="protein sequence ID" value="KAG7457801.1"/>
    <property type="molecule type" value="Genomic_DNA"/>
</dbReference>
<accession>A0A9D3T2B5</accession>
<feature type="region of interest" description="Disordered" evidence="1">
    <location>
        <begin position="396"/>
        <end position="514"/>
    </location>
</feature>
<keyword evidence="4" id="KW-1185">Reference proteome</keyword>
<evidence type="ECO:0000256" key="1">
    <source>
        <dbReference type="SAM" id="MobiDB-lite"/>
    </source>
</evidence>
<proteinExistence type="predicted"/>
<name>A0A9D3T2B5_MEGAT</name>
<dbReference type="AlphaFoldDB" id="A0A9D3T2B5"/>
<comment type="caution">
    <text evidence="3">The sequence shown here is derived from an EMBL/GenBank/DDBJ whole genome shotgun (WGS) entry which is preliminary data.</text>
</comment>
<dbReference type="Proteomes" id="UP001046870">
    <property type="component" value="Chromosome 21"/>
</dbReference>
<gene>
    <name evidence="3" type="ORF">MATL_G00230980</name>
</gene>
<dbReference type="OrthoDB" id="9948435at2759"/>
<evidence type="ECO:0000313" key="3">
    <source>
        <dbReference type="EMBL" id="KAG7457801.1"/>
    </source>
</evidence>
<reference evidence="3" key="1">
    <citation type="submission" date="2021-01" db="EMBL/GenBank/DDBJ databases">
        <authorList>
            <person name="Zahm M."/>
            <person name="Roques C."/>
            <person name="Cabau C."/>
            <person name="Klopp C."/>
            <person name="Donnadieu C."/>
            <person name="Jouanno E."/>
            <person name="Lampietro C."/>
            <person name="Louis A."/>
            <person name="Herpin A."/>
            <person name="Echchiki A."/>
            <person name="Berthelot C."/>
            <person name="Parey E."/>
            <person name="Roest-Crollius H."/>
            <person name="Braasch I."/>
            <person name="Postlethwait J."/>
            <person name="Bobe J."/>
            <person name="Montfort J."/>
            <person name="Bouchez O."/>
            <person name="Begum T."/>
            <person name="Mejri S."/>
            <person name="Adams A."/>
            <person name="Chen W.-J."/>
            <person name="Guiguen Y."/>
        </authorList>
    </citation>
    <scope>NUCLEOTIDE SEQUENCE</scope>
    <source>
        <strain evidence="3">YG-15Mar2019-1</strain>
        <tissue evidence="3">Brain</tissue>
    </source>
</reference>
<dbReference type="Gene3D" id="3.30.70.330">
    <property type="match status" value="1"/>
</dbReference>
<dbReference type="PANTHER" id="PTHR15225">
    <property type="entry name" value="INTERFERON-INDUCED PROTEIN 35/NMI N-MYC/STAT INTERACTING PROTEIN"/>
    <property type="match status" value="1"/>
</dbReference>
<dbReference type="InterPro" id="IPR009909">
    <property type="entry name" value="Nmi/IFP35_dom"/>
</dbReference>
<feature type="domain" description="NID" evidence="2">
    <location>
        <begin position="5"/>
        <end position="41"/>
    </location>
</feature>
<evidence type="ECO:0000313" key="4">
    <source>
        <dbReference type="Proteomes" id="UP001046870"/>
    </source>
</evidence>
<organism evidence="3 4">
    <name type="scientific">Megalops atlanticus</name>
    <name type="common">Tarpon</name>
    <name type="synonym">Clupea gigantea</name>
    <dbReference type="NCBI Taxonomy" id="7932"/>
    <lineage>
        <taxon>Eukaryota</taxon>
        <taxon>Metazoa</taxon>
        <taxon>Chordata</taxon>
        <taxon>Craniata</taxon>
        <taxon>Vertebrata</taxon>
        <taxon>Euteleostomi</taxon>
        <taxon>Actinopterygii</taxon>
        <taxon>Neopterygii</taxon>
        <taxon>Teleostei</taxon>
        <taxon>Elopiformes</taxon>
        <taxon>Megalopidae</taxon>
        <taxon>Megalops</taxon>
    </lineage>
</organism>
<dbReference type="Pfam" id="PF07292">
    <property type="entry name" value="NID"/>
    <property type="match status" value="1"/>
</dbReference>
<evidence type="ECO:0000259" key="2">
    <source>
        <dbReference type="Pfam" id="PF07292"/>
    </source>
</evidence>
<dbReference type="PANTHER" id="PTHR15225:SF8">
    <property type="entry name" value="RNA-BINDING PROTEIN 43"/>
    <property type="match status" value="1"/>
</dbReference>
<dbReference type="InterPro" id="IPR012677">
    <property type="entry name" value="Nucleotide-bd_a/b_plait_sf"/>
</dbReference>
<sequence>MDTDSSTIEVLGVPSVLSVDRMIDKLTIHFLRPRNGGGEVERVVYPARNSDKAFISFELPEVAARVLQQSHVLEVEGGRFPLKVRRIHCPEVDMPVSTTLNLGKFRSQTAVRDILTRHKFEISHLRSGWLHVKGTFLNLKAARAKLGELLLSKEAQSRSSLLEPHVGAHTAGAVSKTKVSPGSAMLNYQNGVAVHAGRKGVEETQAAAASWSSSNSTSSQGSGALYSLPSYLGDTPSISSRRRQYMASQYCDEVSFVIDANALRYSERFYKDEIQEILLANQVNMKSQDVENPEVSTVVLVGTNAEIAKGQLAAFLTKVQSLLRVQEIPLASLNREQRERLDRRILIHKDVFKVLVQQVGDTLQLVGFSSDSYELKQRILGEEVILPTSRREGRALERGRVVRRSSSLPRQLHKTSSRDSEPRSTVAQGHSQVGRGERTPEPAPPMVRRTRTNSESSTRVKEDRCVQRQAHHDASHSSWTPRADETPKSKKGVPSIPQPLLRLKDKISLKKSYK</sequence>
<feature type="compositionally biased region" description="Basic and acidic residues" evidence="1">
    <location>
        <begin position="458"/>
        <end position="475"/>
    </location>
</feature>